<comment type="caution">
    <text evidence="2">The sequence shown here is derived from an EMBL/GenBank/DDBJ whole genome shotgun (WGS) entry which is preliminary data.</text>
</comment>
<name>A0A421NXF4_9MOLU</name>
<dbReference type="EMBL" id="MPBG01000006">
    <property type="protein sequence ID" value="RMI88624.1"/>
    <property type="molecule type" value="Genomic_DNA"/>
</dbReference>
<organism evidence="2 3">
    <name type="scientific">Candidatus Phytoplasma solani</name>
    <dbReference type="NCBI Taxonomy" id="69896"/>
    <lineage>
        <taxon>Bacteria</taxon>
        <taxon>Bacillati</taxon>
        <taxon>Mycoplasmatota</taxon>
        <taxon>Mollicutes</taxon>
        <taxon>Acholeplasmatales</taxon>
        <taxon>Acholeplasmataceae</taxon>
        <taxon>Candidatus Phytoplasma</taxon>
        <taxon>16SrXII (Stolbur group)</taxon>
    </lineage>
</organism>
<feature type="transmembrane region" description="Helical" evidence="1">
    <location>
        <begin position="29"/>
        <end position="50"/>
    </location>
</feature>
<gene>
    <name evidence="2" type="ORF">PSSA1_v1c4470</name>
</gene>
<dbReference type="Proteomes" id="UP000283896">
    <property type="component" value="Unassembled WGS sequence"/>
</dbReference>
<sequence length="90" mass="10508">MNYPNSNYPDRNPNYPSYLQPPKNSKTPLIIIGIVIAVIIFVVVITLILIQKKLTSKTNQRRSETPDRQPNTPIYNKFLWAPKRPKYRVI</sequence>
<reference evidence="3" key="1">
    <citation type="submission" date="2016-11" db="EMBL/GenBank/DDBJ databases">
        <title>Genome sequence of Candidatus Phytoplasma solani strain SA-1.</title>
        <authorList>
            <person name="Haryono M."/>
            <person name="Samarzija I."/>
            <person name="Seruga Music M."/>
            <person name="Hogenhout S."/>
            <person name="Kuo C.-H."/>
        </authorList>
    </citation>
    <scope>NUCLEOTIDE SEQUENCE [LARGE SCALE GENOMIC DNA]</scope>
    <source>
        <strain evidence="3">SA-1</strain>
    </source>
</reference>
<keyword evidence="1" id="KW-0472">Membrane</keyword>
<evidence type="ECO:0000313" key="2">
    <source>
        <dbReference type="EMBL" id="RMI88624.1"/>
    </source>
</evidence>
<proteinExistence type="predicted"/>
<keyword evidence="3" id="KW-1185">Reference proteome</keyword>
<dbReference type="AlphaFoldDB" id="A0A421NXF4"/>
<accession>A0A421NXF4</accession>
<evidence type="ECO:0000313" key="3">
    <source>
        <dbReference type="Proteomes" id="UP000283896"/>
    </source>
</evidence>
<protein>
    <submittedName>
        <fullName evidence="2">Uncharacterized protein</fullName>
    </submittedName>
</protein>
<dbReference type="RefSeq" id="WP_122225525.1">
    <property type="nucleotide sequence ID" value="NZ_CP103786.1"/>
</dbReference>
<evidence type="ECO:0000256" key="1">
    <source>
        <dbReference type="SAM" id="Phobius"/>
    </source>
</evidence>
<keyword evidence="1" id="KW-0812">Transmembrane</keyword>
<keyword evidence="1" id="KW-1133">Transmembrane helix</keyword>